<proteinExistence type="predicted"/>
<evidence type="ECO:0000313" key="1">
    <source>
        <dbReference type="EMBL" id="EMA30110.1"/>
    </source>
</evidence>
<evidence type="ECO:0000313" key="2">
    <source>
        <dbReference type="Proteomes" id="UP000011524"/>
    </source>
</evidence>
<dbReference type="InterPro" id="IPR055741">
    <property type="entry name" value="DUF7317"/>
</dbReference>
<protein>
    <submittedName>
        <fullName evidence="1">Uncharacterized protein</fullName>
    </submittedName>
</protein>
<organism evidence="1 2">
    <name type="scientific">Haloarcula japonica (strain ATCC 49778 / DSM 6131 / JCM 7785 / NBRC 101032 / NCIMB 13157 / TR-1)</name>
    <dbReference type="NCBI Taxonomy" id="1227453"/>
    <lineage>
        <taxon>Archaea</taxon>
        <taxon>Methanobacteriati</taxon>
        <taxon>Methanobacteriota</taxon>
        <taxon>Stenosarchaea group</taxon>
        <taxon>Halobacteria</taxon>
        <taxon>Halobacteriales</taxon>
        <taxon>Haloarculaceae</taxon>
        <taxon>Haloarcula</taxon>
    </lineage>
</organism>
<dbReference type="AlphaFoldDB" id="M0LDT0"/>
<dbReference type="eggNOG" id="arCOG11371">
    <property type="taxonomic scope" value="Archaea"/>
</dbReference>
<comment type="caution">
    <text evidence="1">The sequence shown here is derived from an EMBL/GenBank/DDBJ whole genome shotgun (WGS) entry which is preliminary data.</text>
</comment>
<accession>M0LDT0</accession>
<sequence length="62" mass="6634">METKVSHRPLTTALTLYRGETLILEEAATYSGVSPTASAVALRSRGIQVRDADCTPVDQTAN</sequence>
<dbReference type="Pfam" id="PF24001">
    <property type="entry name" value="DUF7317"/>
    <property type="match status" value="1"/>
</dbReference>
<dbReference type="Proteomes" id="UP000011524">
    <property type="component" value="Unassembled WGS sequence"/>
</dbReference>
<keyword evidence="2" id="KW-1185">Reference proteome</keyword>
<reference evidence="1 2" key="1">
    <citation type="journal article" date="2014" name="PLoS Genet.">
        <title>Phylogenetically driven sequencing of extremely halophilic archaea reveals strategies for static and dynamic osmo-response.</title>
        <authorList>
            <person name="Becker E.A."/>
            <person name="Seitzer P.M."/>
            <person name="Tritt A."/>
            <person name="Larsen D."/>
            <person name="Krusor M."/>
            <person name="Yao A.I."/>
            <person name="Wu D."/>
            <person name="Madern D."/>
            <person name="Eisen J.A."/>
            <person name="Darling A.E."/>
            <person name="Facciotti M.T."/>
        </authorList>
    </citation>
    <scope>NUCLEOTIDE SEQUENCE [LARGE SCALE GENOMIC DNA]</scope>
    <source>
        <strain evidence="2">ATCC 49778 / DSM 6131 / JCM 7785 / NBRC 101032 / NCIMB 13157 / TR-1</strain>
    </source>
</reference>
<gene>
    <name evidence="1" type="ORF">C444_11310</name>
</gene>
<name>M0LDT0_HALJT</name>
<dbReference type="EMBL" id="AOLY01000036">
    <property type="protein sequence ID" value="EMA30110.1"/>
    <property type="molecule type" value="Genomic_DNA"/>
</dbReference>